<evidence type="ECO:0000259" key="3">
    <source>
        <dbReference type="PROSITE" id="PS50110"/>
    </source>
</evidence>
<dbReference type="Pfam" id="PF00072">
    <property type="entry name" value="Response_reg"/>
    <property type="match status" value="1"/>
</dbReference>
<dbReference type="InterPro" id="IPR052016">
    <property type="entry name" value="Bact_Sigma-Reg"/>
</dbReference>
<dbReference type="PANTHER" id="PTHR43156:SF2">
    <property type="entry name" value="STAGE II SPORULATION PROTEIN E"/>
    <property type="match status" value="1"/>
</dbReference>
<keyword evidence="5" id="KW-1185">Reference proteome</keyword>
<proteinExistence type="predicted"/>
<dbReference type="AlphaFoldDB" id="A0A511YVN7"/>
<sequence length="391" mass="42019">MPYHEVQPKPVSVLLVEDDDGDALLVRELFADSGAAVDLRHVRTMDDVPMWLDVDCVLLDLGLPGMAGLEALEALLRRPGSAAVIVLTGHAGTGQGLRAVAAGAQDYLVKGEVDPELLHRAVRYAIQRRRFELAERELYRAELRQYETSRLERALLPRPAVEDDRLEVDVGYRAGRDGLLGGDFYDVVERDDGVVLAVVGDVAGHGPDEAALGATLRTAWRTGVLAGLDAPVVLDVVERVLLAERARPEIFATLVMVEVAKDRRSLDLYLCGHPTPFLAGPPVVPLPATHRGRALGVPVPGGWSPARVELDDAWRVLLFTDGLVEPTVDGGRQRLGEDGLREIVAQALLADAGQPAGDVVDRVLEAVTARHGGHLVDDAALVVVGWAGWAA</sequence>
<dbReference type="InterPro" id="IPR001789">
    <property type="entry name" value="Sig_transdc_resp-reg_receiver"/>
</dbReference>
<dbReference type="InterPro" id="IPR001932">
    <property type="entry name" value="PPM-type_phosphatase-like_dom"/>
</dbReference>
<protein>
    <submittedName>
        <fullName evidence="4">Fused response regulator/phosphatase</fullName>
    </submittedName>
</protein>
<dbReference type="PANTHER" id="PTHR43156">
    <property type="entry name" value="STAGE II SPORULATION PROTEIN E-RELATED"/>
    <property type="match status" value="1"/>
</dbReference>
<dbReference type="EMBL" id="BJYK01000001">
    <property type="protein sequence ID" value="GEN79257.1"/>
    <property type="molecule type" value="Genomic_DNA"/>
</dbReference>
<dbReference type="InterPro" id="IPR036457">
    <property type="entry name" value="PPM-type-like_dom_sf"/>
</dbReference>
<evidence type="ECO:0000256" key="2">
    <source>
        <dbReference type="PROSITE-ProRule" id="PRU00169"/>
    </source>
</evidence>
<feature type="domain" description="Response regulatory" evidence="3">
    <location>
        <begin position="12"/>
        <end position="125"/>
    </location>
</feature>
<dbReference type="Gene3D" id="3.40.50.2300">
    <property type="match status" value="1"/>
</dbReference>
<dbReference type="Pfam" id="PF07228">
    <property type="entry name" value="SpoIIE"/>
    <property type="match status" value="1"/>
</dbReference>
<dbReference type="InterPro" id="IPR011006">
    <property type="entry name" value="CheY-like_superfamily"/>
</dbReference>
<dbReference type="Gene3D" id="3.60.40.10">
    <property type="entry name" value="PPM-type phosphatase domain"/>
    <property type="match status" value="1"/>
</dbReference>
<dbReference type="PROSITE" id="PS50110">
    <property type="entry name" value="RESPONSE_REGULATORY"/>
    <property type="match status" value="1"/>
</dbReference>
<accession>A0A511YVN7</accession>
<dbReference type="Proteomes" id="UP000321484">
    <property type="component" value="Unassembled WGS sequence"/>
</dbReference>
<reference evidence="4 5" key="1">
    <citation type="submission" date="2019-07" db="EMBL/GenBank/DDBJ databases">
        <title>Whole genome shotgun sequence of Actinotalea fermentans NBRC 105374.</title>
        <authorList>
            <person name="Hosoyama A."/>
            <person name="Uohara A."/>
            <person name="Ohji S."/>
            <person name="Ichikawa N."/>
        </authorList>
    </citation>
    <scope>NUCLEOTIDE SEQUENCE [LARGE SCALE GENOMIC DNA]</scope>
    <source>
        <strain evidence="4 5">NBRC 105374</strain>
    </source>
</reference>
<dbReference type="SMART" id="SM00331">
    <property type="entry name" value="PP2C_SIG"/>
    <property type="match status" value="1"/>
</dbReference>
<name>A0A511YVN7_9CELL</name>
<dbReference type="CDD" id="cd00156">
    <property type="entry name" value="REC"/>
    <property type="match status" value="1"/>
</dbReference>
<feature type="modified residue" description="4-aspartylphosphate" evidence="2">
    <location>
        <position position="60"/>
    </location>
</feature>
<dbReference type="SUPFAM" id="SSF52172">
    <property type="entry name" value="CheY-like"/>
    <property type="match status" value="1"/>
</dbReference>
<dbReference type="OrthoDB" id="5181538at2"/>
<organism evidence="4 5">
    <name type="scientific">Actinotalea fermentans</name>
    <dbReference type="NCBI Taxonomy" id="43671"/>
    <lineage>
        <taxon>Bacteria</taxon>
        <taxon>Bacillati</taxon>
        <taxon>Actinomycetota</taxon>
        <taxon>Actinomycetes</taxon>
        <taxon>Micrococcales</taxon>
        <taxon>Cellulomonadaceae</taxon>
        <taxon>Actinotalea</taxon>
    </lineage>
</organism>
<dbReference type="RefSeq" id="WP_052113484.1">
    <property type="nucleotide sequence ID" value="NZ_BJYK01000001.1"/>
</dbReference>
<keyword evidence="1" id="KW-0378">Hydrolase</keyword>
<dbReference type="GO" id="GO:0016791">
    <property type="term" value="F:phosphatase activity"/>
    <property type="evidence" value="ECO:0007669"/>
    <property type="project" value="TreeGrafter"/>
</dbReference>
<dbReference type="GO" id="GO:0000160">
    <property type="term" value="P:phosphorelay signal transduction system"/>
    <property type="evidence" value="ECO:0007669"/>
    <property type="project" value="InterPro"/>
</dbReference>
<evidence type="ECO:0000313" key="4">
    <source>
        <dbReference type="EMBL" id="GEN79257.1"/>
    </source>
</evidence>
<comment type="caution">
    <text evidence="4">The sequence shown here is derived from an EMBL/GenBank/DDBJ whole genome shotgun (WGS) entry which is preliminary data.</text>
</comment>
<evidence type="ECO:0000256" key="1">
    <source>
        <dbReference type="ARBA" id="ARBA00022801"/>
    </source>
</evidence>
<keyword evidence="2" id="KW-0597">Phosphoprotein</keyword>
<dbReference type="SMART" id="SM00448">
    <property type="entry name" value="REC"/>
    <property type="match status" value="1"/>
</dbReference>
<evidence type="ECO:0000313" key="5">
    <source>
        <dbReference type="Proteomes" id="UP000321484"/>
    </source>
</evidence>
<gene>
    <name evidence="4" type="ORF">AFE02nite_09910</name>
</gene>